<feature type="compositionally biased region" description="Low complexity" evidence="1">
    <location>
        <begin position="12"/>
        <end position="35"/>
    </location>
</feature>
<evidence type="ECO:0000313" key="4">
    <source>
        <dbReference type="Proteomes" id="UP000053558"/>
    </source>
</evidence>
<comment type="caution">
    <text evidence="3">The sequence shown here is derived from an EMBL/GenBank/DDBJ whole genome shotgun (WGS) entry which is preliminary data.</text>
</comment>
<feature type="region of interest" description="Disordered" evidence="1">
    <location>
        <begin position="116"/>
        <end position="154"/>
    </location>
</feature>
<dbReference type="RefSeq" id="XP_007772224.1">
    <property type="nucleotide sequence ID" value="XM_007774034.1"/>
</dbReference>
<reference evidence="4" key="1">
    <citation type="journal article" date="2012" name="Science">
        <title>The Paleozoic origin of enzymatic lignin decomposition reconstructed from 31 fungal genomes.</title>
        <authorList>
            <person name="Floudas D."/>
            <person name="Binder M."/>
            <person name="Riley R."/>
            <person name="Barry K."/>
            <person name="Blanchette R.A."/>
            <person name="Henrissat B."/>
            <person name="Martinez A.T."/>
            <person name="Otillar R."/>
            <person name="Spatafora J.W."/>
            <person name="Yadav J.S."/>
            <person name="Aerts A."/>
            <person name="Benoit I."/>
            <person name="Boyd A."/>
            <person name="Carlson A."/>
            <person name="Copeland A."/>
            <person name="Coutinho P.M."/>
            <person name="de Vries R.P."/>
            <person name="Ferreira P."/>
            <person name="Findley K."/>
            <person name="Foster B."/>
            <person name="Gaskell J."/>
            <person name="Glotzer D."/>
            <person name="Gorecki P."/>
            <person name="Heitman J."/>
            <person name="Hesse C."/>
            <person name="Hori C."/>
            <person name="Igarashi K."/>
            <person name="Jurgens J.A."/>
            <person name="Kallen N."/>
            <person name="Kersten P."/>
            <person name="Kohler A."/>
            <person name="Kuees U."/>
            <person name="Kumar T.K.A."/>
            <person name="Kuo A."/>
            <person name="LaButti K."/>
            <person name="Larrondo L.F."/>
            <person name="Lindquist E."/>
            <person name="Ling A."/>
            <person name="Lombard V."/>
            <person name="Lucas S."/>
            <person name="Lundell T."/>
            <person name="Martin R."/>
            <person name="McLaughlin D.J."/>
            <person name="Morgenstern I."/>
            <person name="Morin E."/>
            <person name="Murat C."/>
            <person name="Nagy L.G."/>
            <person name="Nolan M."/>
            <person name="Ohm R.A."/>
            <person name="Patyshakuliyeva A."/>
            <person name="Rokas A."/>
            <person name="Ruiz-Duenas F.J."/>
            <person name="Sabat G."/>
            <person name="Salamov A."/>
            <person name="Samejima M."/>
            <person name="Schmutz J."/>
            <person name="Slot J.C."/>
            <person name="St John F."/>
            <person name="Stenlid J."/>
            <person name="Sun H."/>
            <person name="Sun S."/>
            <person name="Syed K."/>
            <person name="Tsang A."/>
            <person name="Wiebenga A."/>
            <person name="Young D."/>
            <person name="Pisabarro A."/>
            <person name="Eastwood D.C."/>
            <person name="Martin F."/>
            <person name="Cullen D."/>
            <person name="Grigoriev I.V."/>
            <person name="Hibbett D.S."/>
        </authorList>
    </citation>
    <scope>NUCLEOTIDE SEQUENCE [LARGE SCALE GENOMIC DNA]</scope>
    <source>
        <strain evidence="4">RWD-64-598 SS2</strain>
    </source>
</reference>
<feature type="compositionally biased region" description="Low complexity" evidence="1">
    <location>
        <begin position="116"/>
        <end position="132"/>
    </location>
</feature>
<keyword evidence="2" id="KW-1133">Transmembrane helix</keyword>
<sequence>MSPKTRSRKSSSKPSVDTANTNGGTSNPTSTSANPDAVNNMRQSHVQSASDLPPPREHKRLKHRTSPPLQRAPWFLFNYTFVAITFLVAAYYFYQMFVWKTQVGGWWNMALGRRPPQMQQGGAQPPRANTGGAWWGGSGKGKGESKGAPESGDSLVQSKIDALAEALGMRSEDLSSAIAGAVREHVPPASLSSVAAKETGRAARILAGDEDAAGQASVVGSVADGIGKVVGFDEPPEGIFDSLNISMIGR</sequence>
<keyword evidence="2" id="KW-0812">Transmembrane</keyword>
<organism evidence="3 4">
    <name type="scientific">Coniophora puteana (strain RWD-64-598)</name>
    <name type="common">Brown rot fungus</name>
    <dbReference type="NCBI Taxonomy" id="741705"/>
    <lineage>
        <taxon>Eukaryota</taxon>
        <taxon>Fungi</taxon>
        <taxon>Dikarya</taxon>
        <taxon>Basidiomycota</taxon>
        <taxon>Agaricomycotina</taxon>
        <taxon>Agaricomycetes</taxon>
        <taxon>Agaricomycetidae</taxon>
        <taxon>Boletales</taxon>
        <taxon>Coniophorineae</taxon>
        <taxon>Coniophoraceae</taxon>
        <taxon>Coniophora</taxon>
    </lineage>
</organism>
<dbReference type="GeneID" id="19202143"/>
<evidence type="ECO:0000313" key="3">
    <source>
        <dbReference type="EMBL" id="EIW77922.1"/>
    </source>
</evidence>
<protein>
    <submittedName>
        <fullName evidence="3">Uncharacterized protein</fullName>
    </submittedName>
</protein>
<feature type="region of interest" description="Disordered" evidence="1">
    <location>
        <begin position="1"/>
        <end position="65"/>
    </location>
</feature>
<evidence type="ECO:0000256" key="1">
    <source>
        <dbReference type="SAM" id="MobiDB-lite"/>
    </source>
</evidence>
<keyword evidence="2" id="KW-0472">Membrane</keyword>
<feature type="compositionally biased region" description="Basic residues" evidence="1">
    <location>
        <begin position="1"/>
        <end position="11"/>
    </location>
</feature>
<accession>A0A5M3MFD4</accession>
<keyword evidence="4" id="KW-1185">Reference proteome</keyword>
<feature type="compositionally biased region" description="Polar residues" evidence="1">
    <location>
        <begin position="40"/>
        <end position="50"/>
    </location>
</feature>
<dbReference type="OMA" id="GWWNLAM"/>
<dbReference type="KEGG" id="cput:CONPUDRAFT_146022"/>
<dbReference type="AlphaFoldDB" id="A0A5M3MFD4"/>
<gene>
    <name evidence="3" type="ORF">CONPUDRAFT_146022</name>
</gene>
<feature type="transmembrane region" description="Helical" evidence="2">
    <location>
        <begin position="74"/>
        <end position="94"/>
    </location>
</feature>
<dbReference type="OrthoDB" id="3199651at2759"/>
<evidence type="ECO:0000256" key="2">
    <source>
        <dbReference type="SAM" id="Phobius"/>
    </source>
</evidence>
<dbReference type="EMBL" id="JH711583">
    <property type="protein sequence ID" value="EIW77922.1"/>
    <property type="molecule type" value="Genomic_DNA"/>
</dbReference>
<name>A0A5M3MFD4_CONPW</name>
<proteinExistence type="predicted"/>
<dbReference type="Proteomes" id="UP000053558">
    <property type="component" value="Unassembled WGS sequence"/>
</dbReference>